<dbReference type="InterPro" id="IPR052469">
    <property type="entry name" value="MEIOB"/>
</dbReference>
<protein>
    <recommendedName>
        <fullName evidence="4">Replication factor A C-terminal domain-containing protein</fullName>
    </recommendedName>
</protein>
<dbReference type="AlphaFoldDB" id="A0A4V5NC61"/>
<dbReference type="GO" id="GO:0000712">
    <property type="term" value="P:resolution of meiotic recombination intermediates"/>
    <property type="evidence" value="ECO:0007669"/>
    <property type="project" value="TreeGrafter"/>
</dbReference>
<evidence type="ECO:0000256" key="1">
    <source>
        <dbReference type="SAM" id="SignalP"/>
    </source>
</evidence>
<keyword evidence="1" id="KW-0732">Signal</keyword>
<dbReference type="PANTHER" id="PTHR21166:SF2">
    <property type="entry name" value="CELL DIVISION CONTROL PROTEIN 24 OB DOMAIN-CONTAINING PROTEIN-RELATED"/>
    <property type="match status" value="1"/>
</dbReference>
<name>A0A4V5NC61_9PEZI</name>
<organism evidence="2 3">
    <name type="scientific">Cryomyces minteri</name>
    <dbReference type="NCBI Taxonomy" id="331657"/>
    <lineage>
        <taxon>Eukaryota</taxon>
        <taxon>Fungi</taxon>
        <taxon>Dikarya</taxon>
        <taxon>Ascomycota</taxon>
        <taxon>Pezizomycotina</taxon>
        <taxon>Dothideomycetes</taxon>
        <taxon>Dothideomycetes incertae sedis</taxon>
        <taxon>Cryomyces</taxon>
    </lineage>
</organism>
<dbReference type="STRING" id="331657.A0A4V5NC61"/>
<dbReference type="EMBL" id="NAJN01002138">
    <property type="protein sequence ID" value="TKA57249.1"/>
    <property type="molecule type" value="Genomic_DNA"/>
</dbReference>
<dbReference type="GO" id="GO:0008310">
    <property type="term" value="F:single-stranded DNA 3'-5' DNA exonuclease activity"/>
    <property type="evidence" value="ECO:0007669"/>
    <property type="project" value="TreeGrafter"/>
</dbReference>
<dbReference type="SUPFAM" id="SSF50249">
    <property type="entry name" value="Nucleic acid-binding proteins"/>
    <property type="match status" value="1"/>
</dbReference>
<dbReference type="GO" id="GO:0003697">
    <property type="term" value="F:single-stranded DNA binding"/>
    <property type="evidence" value="ECO:0007669"/>
    <property type="project" value="TreeGrafter"/>
</dbReference>
<proteinExistence type="predicted"/>
<evidence type="ECO:0000313" key="2">
    <source>
        <dbReference type="EMBL" id="TKA57249.1"/>
    </source>
</evidence>
<gene>
    <name evidence="2" type="ORF">B0A49_11266</name>
</gene>
<feature type="chain" id="PRO_5020468768" description="Replication factor A C-terminal domain-containing protein" evidence="1">
    <location>
        <begin position="24"/>
        <end position="464"/>
    </location>
</feature>
<accession>A0A4V5NC61</accession>
<reference evidence="2 3" key="1">
    <citation type="submission" date="2017-03" db="EMBL/GenBank/DDBJ databases">
        <title>Genomes of endolithic fungi from Antarctica.</title>
        <authorList>
            <person name="Coleine C."/>
            <person name="Masonjones S."/>
            <person name="Stajich J.E."/>
        </authorList>
    </citation>
    <scope>NUCLEOTIDE SEQUENCE [LARGE SCALE GENOMIC DNA]</scope>
    <source>
        <strain evidence="2 3">CCFEE 5187</strain>
    </source>
</reference>
<keyword evidence="3" id="KW-1185">Reference proteome</keyword>
<feature type="non-terminal residue" evidence="2">
    <location>
        <position position="464"/>
    </location>
</feature>
<dbReference type="Gene3D" id="2.40.50.140">
    <property type="entry name" value="Nucleic acid-binding proteins"/>
    <property type="match status" value="1"/>
</dbReference>
<dbReference type="PANTHER" id="PTHR21166">
    <property type="entry name" value="CELL DIVISION CONTROL PROTEIN 24 OB DOMAIN-CONTAINING PROTEIN-RELATED"/>
    <property type="match status" value="1"/>
</dbReference>
<sequence>MRNRHAIRVFATVLTLQAEEVDAVLHPNVTASWIPDKDYEEVDIGSLVPGPQYVTFVGRVVNFYDQTSLSKMPRAAKGCVKVIVKDDTGALTVRLCDEGVQCKTPLGYRDGQQLAGLMTLSNFVDGGYDVADVKILVCVKSIGARKKVTNKKGIVNELVNVGVLDDSGEATLTLWVSAAASATPWKPSFTVLLISHPGWRIERRTYVSLTANTLVDVDPCISDTEWLRNFARRFTIKEHVNPPFPERVFDVDTTVTSRVRILYTLADIDEFIRAEPGEIFMGYLSIIVLKLSIVTLYRRNMLMCNECCGVPFYTNATVIKCKQCDKDVPLRINPNVIGSLIDETGCIGPGKLVFSDKAWEQLLGRTAEELLYTLYLIPSNFATVAHPLYIFPSSSNTFVTMTTAHQLRAAAEAELQKHSPSASKIIDAEALCQEAEEAFKALSTLLGEHEWFFGVEKPGMFDAG</sequence>
<feature type="signal peptide" evidence="1">
    <location>
        <begin position="1"/>
        <end position="23"/>
    </location>
</feature>
<dbReference type="Proteomes" id="UP000308768">
    <property type="component" value="Unassembled WGS sequence"/>
</dbReference>
<comment type="caution">
    <text evidence="2">The sequence shown here is derived from an EMBL/GenBank/DDBJ whole genome shotgun (WGS) entry which is preliminary data.</text>
</comment>
<dbReference type="OrthoDB" id="3248508at2759"/>
<dbReference type="InterPro" id="IPR012340">
    <property type="entry name" value="NA-bd_OB-fold"/>
</dbReference>
<evidence type="ECO:0008006" key="4">
    <source>
        <dbReference type="Google" id="ProtNLM"/>
    </source>
</evidence>
<evidence type="ECO:0000313" key="3">
    <source>
        <dbReference type="Proteomes" id="UP000308768"/>
    </source>
</evidence>